<feature type="active site" description="Proton acceptor" evidence="6">
    <location>
        <position position="238"/>
    </location>
</feature>
<evidence type="ECO:0000259" key="8">
    <source>
        <dbReference type="PROSITE" id="PS51635"/>
    </source>
</evidence>
<evidence type="ECO:0000256" key="2">
    <source>
        <dbReference type="ARBA" id="ARBA00022801"/>
    </source>
</evidence>
<dbReference type="Pfam" id="PF01734">
    <property type="entry name" value="Patatin"/>
    <property type="match status" value="1"/>
</dbReference>
<feature type="domain" description="PNPLA" evidence="8">
    <location>
        <begin position="58"/>
        <end position="251"/>
    </location>
</feature>
<evidence type="ECO:0000313" key="9">
    <source>
        <dbReference type="EMBL" id="AXF85779.1"/>
    </source>
</evidence>
<evidence type="ECO:0000256" key="7">
    <source>
        <dbReference type="SAM" id="SignalP"/>
    </source>
</evidence>
<gene>
    <name evidence="9" type="ORF">DTO96_101515</name>
</gene>
<dbReference type="CDD" id="cd07205">
    <property type="entry name" value="Pat_PNPLA6_PNPLA7_NTE1_like"/>
    <property type="match status" value="1"/>
</dbReference>
<keyword evidence="5" id="KW-0472">Membrane</keyword>
<dbReference type="InterPro" id="IPR050301">
    <property type="entry name" value="NTE"/>
</dbReference>
<dbReference type="InterPro" id="IPR010827">
    <property type="entry name" value="BamA/TamA_POTRA"/>
</dbReference>
<keyword evidence="4 6" id="KW-0443">Lipid metabolism</keyword>
<dbReference type="InterPro" id="IPR002641">
    <property type="entry name" value="PNPLA_dom"/>
</dbReference>
<dbReference type="PANTHER" id="PTHR14226">
    <property type="entry name" value="NEUROPATHY TARGET ESTERASE/SWISS CHEESE D.MELANOGASTER"/>
    <property type="match status" value="1"/>
</dbReference>
<dbReference type="KEGG" id="hyf:DTO96_101515"/>
<comment type="caution">
    <text evidence="6">Lacks conserved residue(s) required for the propagation of feature annotation.</text>
</comment>
<feature type="signal peptide" evidence="7">
    <location>
        <begin position="1"/>
        <end position="29"/>
    </location>
</feature>
<dbReference type="GO" id="GO:0019867">
    <property type="term" value="C:outer membrane"/>
    <property type="evidence" value="ECO:0007669"/>
    <property type="project" value="InterPro"/>
</dbReference>
<comment type="subcellular location">
    <subcellularLocation>
        <location evidence="1">Membrane</location>
    </subcellularLocation>
</comment>
<feature type="chain" id="PRO_5016822927" evidence="7">
    <location>
        <begin position="30"/>
        <end position="767"/>
    </location>
</feature>
<evidence type="ECO:0000256" key="4">
    <source>
        <dbReference type="ARBA" id="ARBA00023098"/>
    </source>
</evidence>
<protein>
    <submittedName>
        <fullName evidence="9">Putative NTE family protein</fullName>
    </submittedName>
</protein>
<feature type="short sequence motif" description="GXGXXG" evidence="6">
    <location>
        <begin position="62"/>
        <end position="67"/>
    </location>
</feature>
<dbReference type="Gene3D" id="2.40.160.50">
    <property type="entry name" value="membrane protein fhac: a member of the omp85/tpsb transporter family"/>
    <property type="match status" value="1"/>
</dbReference>
<sequence length="767" mass="83165">MMGNQTIWSRSSILGLLILAGFASANAHAKDSIAPPQAAKDSEITANATKETHEKIGVVLSGGGARGLAHLGVLKALEAQHVPIDYIAGTSAGALIGGMYASGMSIAQIESKIKDLDLTAVAFAPPNRKELPQTTRNLDYKGNVIVDVSVTEEGKVALPAAVSNGAKVEQVLRDILKDHPYNIDFDTLPIPFRAVAADLVTGKMVVLKQGQLANALRASMSIPAAFTPVEIDGKLLVDGMIDRNLPVDVVKHMGATRIIAVDVSSGLLPKDQLNSVIGVSEQMLNLLVKRNMDEQIALLTPKDVYIKPALGDIGSLEFQRGAEAAKIGFEATETPSIQRQLAHLSVPSATYATLMAKHAPQKAPNIKIDFIRVQTNGLASPATLRAEISMKEGQNFDINAINNDINRLMSSGRIGSVGYSIDKVGDYNELVYKVEEKDVAKNAIRAGVEVASNGLSDQQFTLHLSHRRVWLNSFGGEWRNHLTFGKTTSVDTQLNQPLSHSGNVYIRPYAHASYEKHPAYLTNSDNIGAEYTSNRQKYGFLIGTPIGRIGEWGVGLSYRRAHLYSNTVNPLLNISSSTFSHTTLDAQVTLDQLDDVYIPTKGYFLHAFAHVTPNTSQNERRHMQAGFIGLYAMNKKAHSLTFTLEAAGQNNSGNVYLSPFTLGGYQHLSGYAQDQFVGNYRAFSSLTYRYRTPLSILNNPLIVGASLEVGNTWEHASDINTRFLKYSGSVFGALRTPIGPAQLGVGLTRSGNARLYFFLGKTFTENP</sequence>
<dbReference type="Proteomes" id="UP000252182">
    <property type="component" value="Chromosome"/>
</dbReference>
<keyword evidence="10" id="KW-1185">Reference proteome</keyword>
<evidence type="ECO:0000313" key="10">
    <source>
        <dbReference type="Proteomes" id="UP000252182"/>
    </source>
</evidence>
<keyword evidence="7" id="KW-0732">Signal</keyword>
<dbReference type="PANTHER" id="PTHR14226:SF29">
    <property type="entry name" value="NEUROPATHY TARGET ESTERASE SWS"/>
    <property type="match status" value="1"/>
</dbReference>
<dbReference type="Gene3D" id="3.40.1090.10">
    <property type="entry name" value="Cytosolic phospholipase A2 catalytic domain"/>
    <property type="match status" value="1"/>
</dbReference>
<accession>A0A345DBP1</accession>
<dbReference type="RefSeq" id="WP_114562934.1">
    <property type="nucleotide sequence ID" value="NZ_CP031124.1"/>
</dbReference>
<dbReference type="InterPro" id="IPR016035">
    <property type="entry name" value="Acyl_Trfase/lysoPLipase"/>
</dbReference>
<evidence type="ECO:0000256" key="3">
    <source>
        <dbReference type="ARBA" id="ARBA00022963"/>
    </source>
</evidence>
<feature type="active site" description="Nucleophile" evidence="6">
    <location>
        <position position="91"/>
    </location>
</feature>
<proteinExistence type="predicted"/>
<name>A0A345DBP1_9BURK</name>
<evidence type="ECO:0000256" key="1">
    <source>
        <dbReference type="ARBA" id="ARBA00004370"/>
    </source>
</evidence>
<dbReference type="PROSITE" id="PS51635">
    <property type="entry name" value="PNPLA"/>
    <property type="match status" value="1"/>
</dbReference>
<dbReference type="Pfam" id="PF07244">
    <property type="entry name" value="POTRA"/>
    <property type="match status" value="1"/>
</dbReference>
<feature type="short sequence motif" description="GXSXG" evidence="6">
    <location>
        <begin position="89"/>
        <end position="93"/>
    </location>
</feature>
<evidence type="ECO:0000256" key="6">
    <source>
        <dbReference type="PROSITE-ProRule" id="PRU01161"/>
    </source>
</evidence>
<dbReference type="AlphaFoldDB" id="A0A345DBP1"/>
<organism evidence="9 10">
    <name type="scientific">Ephemeroptericola cinctiostellae</name>
    <dbReference type="NCBI Taxonomy" id="2268024"/>
    <lineage>
        <taxon>Bacteria</taxon>
        <taxon>Pseudomonadati</taxon>
        <taxon>Pseudomonadota</taxon>
        <taxon>Betaproteobacteria</taxon>
        <taxon>Burkholderiales</taxon>
        <taxon>Burkholderiaceae</taxon>
        <taxon>Ephemeroptericola</taxon>
    </lineage>
</organism>
<reference evidence="10" key="1">
    <citation type="submission" date="2018-07" db="EMBL/GenBank/DDBJ databases">
        <authorList>
            <person name="Kim H."/>
        </authorList>
    </citation>
    <scope>NUCLEOTIDE SEQUENCE [LARGE SCALE GENOMIC DNA]</scope>
    <source>
        <strain evidence="10">F02</strain>
    </source>
</reference>
<dbReference type="Gene3D" id="3.10.20.310">
    <property type="entry name" value="membrane protein fhac"/>
    <property type="match status" value="1"/>
</dbReference>
<dbReference type="SUPFAM" id="SSF52151">
    <property type="entry name" value="FabD/lysophospholipase-like"/>
    <property type="match status" value="1"/>
</dbReference>
<dbReference type="GO" id="GO:0016787">
    <property type="term" value="F:hydrolase activity"/>
    <property type="evidence" value="ECO:0007669"/>
    <property type="project" value="UniProtKB-UniRule"/>
</dbReference>
<dbReference type="GO" id="GO:0016042">
    <property type="term" value="P:lipid catabolic process"/>
    <property type="evidence" value="ECO:0007669"/>
    <property type="project" value="UniProtKB-UniRule"/>
</dbReference>
<keyword evidence="3 6" id="KW-0442">Lipid degradation</keyword>
<dbReference type="OrthoDB" id="5290098at2"/>
<keyword evidence="2 6" id="KW-0378">Hydrolase</keyword>
<dbReference type="Pfam" id="PF01103">
    <property type="entry name" value="Omp85"/>
    <property type="match status" value="1"/>
</dbReference>
<dbReference type="EMBL" id="CP031124">
    <property type="protein sequence ID" value="AXF85779.1"/>
    <property type="molecule type" value="Genomic_DNA"/>
</dbReference>
<evidence type="ECO:0000256" key="5">
    <source>
        <dbReference type="ARBA" id="ARBA00023136"/>
    </source>
</evidence>
<dbReference type="InterPro" id="IPR000184">
    <property type="entry name" value="Bac_surfAg_D15"/>
</dbReference>